<dbReference type="AlphaFoldDB" id="A0AAE0Z9S0"/>
<dbReference type="EMBL" id="JAWDGP010004318">
    <property type="protein sequence ID" value="KAK3765350.1"/>
    <property type="molecule type" value="Genomic_DNA"/>
</dbReference>
<evidence type="ECO:0000313" key="1">
    <source>
        <dbReference type="EMBL" id="KAK3765350.1"/>
    </source>
</evidence>
<reference evidence="1" key="1">
    <citation type="journal article" date="2023" name="G3 (Bethesda)">
        <title>A reference genome for the long-term kleptoplast-retaining sea slug Elysia crispata morphotype clarki.</title>
        <authorList>
            <person name="Eastman K.E."/>
            <person name="Pendleton A.L."/>
            <person name="Shaikh M.A."/>
            <person name="Suttiyut T."/>
            <person name="Ogas R."/>
            <person name="Tomko P."/>
            <person name="Gavelis G."/>
            <person name="Widhalm J.R."/>
            <person name="Wisecaver J.H."/>
        </authorList>
    </citation>
    <scope>NUCLEOTIDE SEQUENCE</scope>
    <source>
        <strain evidence="1">ECLA1</strain>
    </source>
</reference>
<evidence type="ECO:0000313" key="2">
    <source>
        <dbReference type="Proteomes" id="UP001283361"/>
    </source>
</evidence>
<comment type="caution">
    <text evidence="1">The sequence shown here is derived from an EMBL/GenBank/DDBJ whole genome shotgun (WGS) entry which is preliminary data.</text>
</comment>
<sequence length="74" mass="8480">MRYKVPLARLAELVDLYTAFSVPVPLARLADWPQPTLFSGYSSVLFSENCDNSIRLPSNQRQWRTPKLALLFLP</sequence>
<dbReference type="Proteomes" id="UP001283361">
    <property type="component" value="Unassembled WGS sequence"/>
</dbReference>
<gene>
    <name evidence="1" type="ORF">RRG08_065106</name>
</gene>
<protein>
    <submittedName>
        <fullName evidence="1">Uncharacterized protein</fullName>
    </submittedName>
</protein>
<organism evidence="1 2">
    <name type="scientific">Elysia crispata</name>
    <name type="common">lettuce slug</name>
    <dbReference type="NCBI Taxonomy" id="231223"/>
    <lineage>
        <taxon>Eukaryota</taxon>
        <taxon>Metazoa</taxon>
        <taxon>Spiralia</taxon>
        <taxon>Lophotrochozoa</taxon>
        <taxon>Mollusca</taxon>
        <taxon>Gastropoda</taxon>
        <taxon>Heterobranchia</taxon>
        <taxon>Euthyneura</taxon>
        <taxon>Panpulmonata</taxon>
        <taxon>Sacoglossa</taxon>
        <taxon>Placobranchoidea</taxon>
        <taxon>Plakobranchidae</taxon>
        <taxon>Elysia</taxon>
    </lineage>
</organism>
<accession>A0AAE0Z9S0</accession>
<name>A0AAE0Z9S0_9GAST</name>
<keyword evidence="2" id="KW-1185">Reference proteome</keyword>
<proteinExistence type="predicted"/>